<organism evidence="1 2">
    <name type="scientific">Mycolicibacterium anyangense</name>
    <dbReference type="NCBI Taxonomy" id="1431246"/>
    <lineage>
        <taxon>Bacteria</taxon>
        <taxon>Bacillati</taxon>
        <taxon>Actinomycetota</taxon>
        <taxon>Actinomycetes</taxon>
        <taxon>Mycobacteriales</taxon>
        <taxon>Mycobacteriaceae</taxon>
        <taxon>Mycolicibacterium</taxon>
    </lineage>
</organism>
<dbReference type="Pfam" id="PF10774">
    <property type="entry name" value="DUF4226"/>
    <property type="match status" value="1"/>
</dbReference>
<dbReference type="Proteomes" id="UP000467249">
    <property type="component" value="Chromosome"/>
</dbReference>
<evidence type="ECO:0000313" key="1">
    <source>
        <dbReference type="EMBL" id="BBZ78420.1"/>
    </source>
</evidence>
<gene>
    <name evidence="1" type="ORF">MANY_37570</name>
</gene>
<dbReference type="RefSeq" id="WP_163805581.1">
    <property type="nucleotide sequence ID" value="NZ_AP022620.1"/>
</dbReference>
<reference evidence="1 2" key="1">
    <citation type="journal article" date="2019" name="Emerg. Microbes Infect.">
        <title>Comprehensive subspecies identification of 175 nontuberculous mycobacteria species based on 7547 genomic profiles.</title>
        <authorList>
            <person name="Matsumoto Y."/>
            <person name="Kinjo T."/>
            <person name="Motooka D."/>
            <person name="Nabeya D."/>
            <person name="Jung N."/>
            <person name="Uechi K."/>
            <person name="Horii T."/>
            <person name="Iida T."/>
            <person name="Fujita J."/>
            <person name="Nakamura S."/>
        </authorList>
    </citation>
    <scope>NUCLEOTIDE SEQUENCE [LARGE SCALE GENOMIC DNA]</scope>
    <source>
        <strain evidence="1 2">JCM 30275</strain>
    </source>
</reference>
<protein>
    <submittedName>
        <fullName evidence="1">Uncharacterized protein</fullName>
    </submittedName>
</protein>
<dbReference type="AlphaFoldDB" id="A0A6N4W8S5"/>
<dbReference type="KEGG" id="many:MANY_37570"/>
<keyword evidence="2" id="KW-1185">Reference proteome</keyword>
<evidence type="ECO:0000313" key="2">
    <source>
        <dbReference type="Proteomes" id="UP000467249"/>
    </source>
</evidence>
<name>A0A6N4W8S5_9MYCO</name>
<accession>A0A6N4W8S5</accession>
<proteinExistence type="predicted"/>
<dbReference type="InterPro" id="IPR019710">
    <property type="entry name" value="DUF4226"/>
</dbReference>
<sequence>MAGNSGQSGEALDSARAALAARDRELAEADAQLAGMISAAYTSATDAIRRIEAIQSEIDAAVAQYAGDTPAQGREVARLLLDKNRELVDLVTAVKADAQAKTAALQGLRHHYQG</sequence>
<dbReference type="EMBL" id="AP022620">
    <property type="protein sequence ID" value="BBZ78420.1"/>
    <property type="molecule type" value="Genomic_DNA"/>
</dbReference>